<keyword evidence="2" id="KW-0997">Cell inner membrane</keyword>
<evidence type="ECO:0000259" key="13">
    <source>
        <dbReference type="Pfam" id="PF00912"/>
    </source>
</evidence>
<evidence type="ECO:0000256" key="10">
    <source>
        <dbReference type="ARBA" id="ARBA00023316"/>
    </source>
</evidence>
<evidence type="ECO:0000256" key="3">
    <source>
        <dbReference type="ARBA" id="ARBA00022676"/>
    </source>
</evidence>
<evidence type="ECO:0000313" key="14">
    <source>
        <dbReference type="EMBL" id="RVU44055.1"/>
    </source>
</evidence>
<protein>
    <recommendedName>
        <fullName evidence="13">Glycosyl transferase family 51 domain-containing protein</fullName>
    </recommendedName>
</protein>
<feature type="region of interest" description="Disordered" evidence="11">
    <location>
        <begin position="380"/>
        <end position="419"/>
    </location>
</feature>
<evidence type="ECO:0000256" key="4">
    <source>
        <dbReference type="ARBA" id="ARBA00022679"/>
    </source>
</evidence>
<feature type="compositionally biased region" description="Basic and acidic residues" evidence="11">
    <location>
        <begin position="1090"/>
        <end position="1100"/>
    </location>
</feature>
<keyword evidence="6" id="KW-0133">Cell shape</keyword>
<evidence type="ECO:0000313" key="15">
    <source>
        <dbReference type="Proteomes" id="UP000282926"/>
    </source>
</evidence>
<gene>
    <name evidence="14" type="ORF">EA187_10905</name>
</gene>
<dbReference type="Gene3D" id="1.10.3810.10">
    <property type="entry name" value="Biosynthetic peptidoglycan transglycosylase-like"/>
    <property type="match status" value="1"/>
</dbReference>
<keyword evidence="8 12" id="KW-1133">Transmembrane helix</keyword>
<evidence type="ECO:0000256" key="6">
    <source>
        <dbReference type="ARBA" id="ARBA00022960"/>
    </source>
</evidence>
<evidence type="ECO:0000256" key="11">
    <source>
        <dbReference type="SAM" id="MobiDB-lite"/>
    </source>
</evidence>
<keyword evidence="3" id="KW-0328">Glycosyltransferase</keyword>
<dbReference type="InterPro" id="IPR011812">
    <property type="entry name" value="Pep_trsgly"/>
</dbReference>
<dbReference type="Pfam" id="PF00912">
    <property type="entry name" value="Transgly"/>
    <property type="match status" value="1"/>
</dbReference>
<keyword evidence="4" id="KW-0808">Transferase</keyword>
<accession>A0ABY0CSG9</accession>
<feature type="transmembrane region" description="Helical" evidence="12">
    <location>
        <begin position="21"/>
        <end position="40"/>
    </location>
</feature>
<keyword evidence="7" id="KW-0573">Peptidoglycan synthesis</keyword>
<proteinExistence type="predicted"/>
<reference evidence="14 15" key="1">
    <citation type="submission" date="2019-01" db="EMBL/GenBank/DDBJ databases">
        <title>Lujinxingia litoralis gen. nov., sp. nov. and Lujinxingia sediminis gen. nov., sp. nov., new members in the order Bradymonadales, isolated from coastal sediment.</title>
        <authorList>
            <person name="Li C.-M."/>
        </authorList>
    </citation>
    <scope>NUCLEOTIDE SEQUENCE [LARGE SCALE GENOMIC DNA]</scope>
    <source>
        <strain evidence="14 15">SEH01</strain>
    </source>
</reference>
<evidence type="ECO:0000256" key="12">
    <source>
        <dbReference type="SAM" id="Phobius"/>
    </source>
</evidence>
<dbReference type="SUPFAM" id="SSF53955">
    <property type="entry name" value="Lysozyme-like"/>
    <property type="match status" value="1"/>
</dbReference>
<organism evidence="14 15">
    <name type="scientific">Lujinxingia sediminis</name>
    <dbReference type="NCBI Taxonomy" id="2480984"/>
    <lineage>
        <taxon>Bacteria</taxon>
        <taxon>Deltaproteobacteria</taxon>
        <taxon>Bradymonadales</taxon>
        <taxon>Lujinxingiaceae</taxon>
        <taxon>Lujinxingia</taxon>
    </lineage>
</organism>
<evidence type="ECO:0000256" key="1">
    <source>
        <dbReference type="ARBA" id="ARBA00022475"/>
    </source>
</evidence>
<sequence>MSNDTAGGAGGRSSAGRLPKIVGGALIALLLLGVGAWLMAPKMARRVLDSQLERVEARSGLAITSGTLETRGLSGVTLRDLKVVIPGEDVPVVAIDQADVSLGLLAALKGDRAISAMTLSGVRMELSYDEEDRHTLTRILALGGEDSSGEESVAAETPRDLEALAARIQDNVLRHFGGRFPQVEVRDLHIGFSDRKTPSRWPLTRLQTELATLESGETQAPFEAEFHLTPNADHALDLPNTISLSGALALPLTRSSVDISFSEALRARAPAPYDFIDVSLNGVAITDDFGVALRDVTVRNRLEPGDEPMFEAALASLALEGWPARPSDVALQELRVERPHLRLNYAAHGASNLGDLDALLRRGVAKHSVRTAREVAEELAERATANSEGDDTAELPADPMDSEEMAGSARTRSAEVRTGPSMREWLTERLPQRVNVSDVTIEVVDPRPHPGLNAPLQRFALREGQLDVDHRPIQGQIELKAIARIEGADPPARVDVALNLPYRKGGWEAKIDVEELELSQLAQLGGQRVASRLFGGRVNATLDLGEGDHRGHTSFEGMFALDGFRAFLSPVAAAPIELGEASLALKGYHDPKAAIPAARLLKASAEPNDPELPDDGEAASEDDLAAPPERGAFVIEEGKARHREASANFQLAIYGFDGLERRPNRLDLTIEMEPTPVQNLVDAIPSAILGPLAGMRLSGTFGWNFAMEVPLYDAGSMQWEATPELLNLEVKHLPEDVDVYKLFDRFRHTIEDTWEVKEYRRRRTLTYRRDVIIPKMRPTPAPWLVENAGIPLAKLDHRRRNRGWPEVPQWFPGLGIPRHAISSPEYWLTQHATSQAAPLPWTRRAKPVSALESFFGEWTPQPSPDVPRWEAPSASYRNRLEVTIDAERYGDYVYVPLHHISPYMVRAILTTEDNSFFDHPGFNFYAIKQSVAANLRAGRFVRGASTISMQLAKNLFLDREKVLARKFQEATLVWLMESVADIPKERLLEIYLNIIEYGPGVFGIHEAAVHYFGKRPDELSIGEVAWLVSIIPGPKRYHSYYERGEISSSWFRRMGRYIRAMEARERITPEEMELALAEPPAFHIPQDGEPIFRADYERENPPPPPEVPEGTGEGAEELGAEPTPGPTEDRGFMQLFD</sequence>
<dbReference type="EMBL" id="SADD01000005">
    <property type="protein sequence ID" value="RVU44055.1"/>
    <property type="molecule type" value="Genomic_DNA"/>
</dbReference>
<feature type="region of interest" description="Disordered" evidence="11">
    <location>
        <begin position="605"/>
        <end position="626"/>
    </location>
</feature>
<name>A0ABY0CSG9_9DELT</name>
<feature type="compositionally biased region" description="Acidic residues" evidence="11">
    <location>
        <begin position="608"/>
        <end position="624"/>
    </location>
</feature>
<evidence type="ECO:0000256" key="8">
    <source>
        <dbReference type="ARBA" id="ARBA00022989"/>
    </source>
</evidence>
<keyword evidence="1" id="KW-1003">Cell membrane</keyword>
<keyword evidence="15" id="KW-1185">Reference proteome</keyword>
<dbReference type="PANTHER" id="PTHR30400">
    <property type="entry name" value="MONOFUNCTIONAL BIOSYNTHETIC PEPTIDOGLYCAN TRANSGLYCOSYLASE"/>
    <property type="match status" value="1"/>
</dbReference>
<keyword evidence="9 12" id="KW-0472">Membrane</keyword>
<keyword evidence="5 12" id="KW-0812">Transmembrane</keyword>
<dbReference type="InterPro" id="IPR036950">
    <property type="entry name" value="PBP_transglycosylase"/>
</dbReference>
<dbReference type="InterPro" id="IPR001264">
    <property type="entry name" value="Glyco_trans_51"/>
</dbReference>
<keyword evidence="10" id="KW-0961">Cell wall biogenesis/degradation</keyword>
<evidence type="ECO:0000256" key="2">
    <source>
        <dbReference type="ARBA" id="ARBA00022519"/>
    </source>
</evidence>
<evidence type="ECO:0000256" key="5">
    <source>
        <dbReference type="ARBA" id="ARBA00022692"/>
    </source>
</evidence>
<dbReference type="PANTHER" id="PTHR30400:SF0">
    <property type="entry name" value="BIOSYNTHETIC PEPTIDOGLYCAN TRANSGLYCOSYLASE"/>
    <property type="match status" value="1"/>
</dbReference>
<dbReference type="InterPro" id="IPR023346">
    <property type="entry name" value="Lysozyme-like_dom_sf"/>
</dbReference>
<feature type="domain" description="Glycosyl transferase family 51" evidence="13">
    <location>
        <begin position="893"/>
        <end position="1046"/>
    </location>
</feature>
<feature type="region of interest" description="Disordered" evidence="11">
    <location>
        <begin position="1084"/>
        <end position="1137"/>
    </location>
</feature>
<dbReference type="Proteomes" id="UP000282926">
    <property type="component" value="Unassembled WGS sequence"/>
</dbReference>
<evidence type="ECO:0000256" key="9">
    <source>
        <dbReference type="ARBA" id="ARBA00023136"/>
    </source>
</evidence>
<comment type="caution">
    <text evidence="14">The sequence shown here is derived from an EMBL/GenBank/DDBJ whole genome shotgun (WGS) entry which is preliminary data.</text>
</comment>
<evidence type="ECO:0000256" key="7">
    <source>
        <dbReference type="ARBA" id="ARBA00022984"/>
    </source>
</evidence>
<dbReference type="RefSeq" id="WP_127780287.1">
    <property type="nucleotide sequence ID" value="NZ_SADD01000005.1"/>
</dbReference>